<dbReference type="Pfam" id="PF00270">
    <property type="entry name" value="DEAD"/>
    <property type="match status" value="1"/>
</dbReference>
<dbReference type="CDD" id="cd00268">
    <property type="entry name" value="DEADc"/>
    <property type="match status" value="1"/>
</dbReference>
<protein>
    <recommendedName>
        <fullName evidence="8">ATP-dependent RNA helicase</fullName>
        <ecNumber evidence="8">3.6.4.13</ecNumber>
    </recommendedName>
</protein>
<comment type="similarity">
    <text evidence="7">Belongs to the DEAD box helicase family.</text>
</comment>
<accession>A0A9W5WVZ4</accession>
<dbReference type="CDD" id="cd18787">
    <property type="entry name" value="SF2_C_DEAD"/>
    <property type="match status" value="1"/>
</dbReference>
<evidence type="ECO:0000313" key="13">
    <source>
        <dbReference type="EMBL" id="GFE54837.1"/>
    </source>
</evidence>
<dbReference type="SMART" id="SM00490">
    <property type="entry name" value="HELICc"/>
    <property type="match status" value="1"/>
</dbReference>
<feature type="short sequence motif" description="Q motif" evidence="6">
    <location>
        <begin position="16"/>
        <end position="44"/>
    </location>
</feature>
<evidence type="ECO:0000256" key="8">
    <source>
        <dbReference type="RuleBase" id="RU365068"/>
    </source>
</evidence>
<evidence type="ECO:0000256" key="3">
    <source>
        <dbReference type="ARBA" id="ARBA00022806"/>
    </source>
</evidence>
<feature type="domain" description="DEAD-box RNA helicase Q" evidence="12">
    <location>
        <begin position="16"/>
        <end position="44"/>
    </location>
</feature>
<dbReference type="GO" id="GO:0005524">
    <property type="term" value="F:ATP binding"/>
    <property type="evidence" value="ECO:0007669"/>
    <property type="project" value="UniProtKB-UniRule"/>
</dbReference>
<keyword evidence="3 7" id="KW-0347">Helicase</keyword>
<dbReference type="InterPro" id="IPR011545">
    <property type="entry name" value="DEAD/DEAH_box_helicase_dom"/>
</dbReference>
<evidence type="ECO:0000259" key="10">
    <source>
        <dbReference type="PROSITE" id="PS51192"/>
    </source>
</evidence>
<dbReference type="InterPro" id="IPR014001">
    <property type="entry name" value="Helicase_ATP-bd"/>
</dbReference>
<evidence type="ECO:0000256" key="4">
    <source>
        <dbReference type="ARBA" id="ARBA00022840"/>
    </source>
</evidence>
<evidence type="ECO:0000256" key="1">
    <source>
        <dbReference type="ARBA" id="ARBA00022741"/>
    </source>
</evidence>
<dbReference type="PROSITE" id="PS51195">
    <property type="entry name" value="Q_MOTIF"/>
    <property type="match status" value="1"/>
</dbReference>
<evidence type="ECO:0000256" key="7">
    <source>
        <dbReference type="RuleBase" id="RU000492"/>
    </source>
</evidence>
<name>A0A9W5WVZ4_BABOV</name>
<dbReference type="Gene3D" id="3.40.50.300">
    <property type="entry name" value="P-loop containing nucleotide triphosphate hydrolases"/>
    <property type="match status" value="2"/>
</dbReference>
<evidence type="ECO:0000313" key="14">
    <source>
        <dbReference type="Proteomes" id="UP001057455"/>
    </source>
</evidence>
<dbReference type="PROSITE" id="PS51192">
    <property type="entry name" value="HELICASE_ATP_BIND_1"/>
    <property type="match status" value="1"/>
</dbReference>
<keyword evidence="5 8" id="KW-0694">RNA-binding</keyword>
<gene>
    <name evidence="13" type="ORF">BaOVIS_022410</name>
</gene>
<feature type="domain" description="Helicase C-terminal" evidence="11">
    <location>
        <begin position="254"/>
        <end position="413"/>
    </location>
</feature>
<dbReference type="SMART" id="SM00487">
    <property type="entry name" value="DEXDc"/>
    <property type="match status" value="1"/>
</dbReference>
<keyword evidence="1 7" id="KW-0547">Nucleotide-binding</keyword>
<comment type="domain">
    <text evidence="8">The Q motif is unique to and characteristic of the DEAD box family of RNA helicases and controls ATP binding and hydrolysis.</text>
</comment>
<dbReference type="InterPro" id="IPR001650">
    <property type="entry name" value="Helicase_C-like"/>
</dbReference>
<dbReference type="InterPro" id="IPR000629">
    <property type="entry name" value="RNA-helicase_DEAD-box_CS"/>
</dbReference>
<dbReference type="EC" id="3.6.4.13" evidence="8"/>
<comment type="caution">
    <text evidence="13">The sequence shown here is derived from an EMBL/GenBank/DDBJ whole genome shotgun (WGS) entry which is preliminary data.</text>
</comment>
<dbReference type="InterPro" id="IPR027417">
    <property type="entry name" value="P-loop_NTPase"/>
</dbReference>
<evidence type="ECO:0000256" key="2">
    <source>
        <dbReference type="ARBA" id="ARBA00022801"/>
    </source>
</evidence>
<keyword evidence="4 7" id="KW-0067">ATP-binding</keyword>
<keyword evidence="14" id="KW-1185">Reference proteome</keyword>
<dbReference type="SUPFAM" id="SSF52540">
    <property type="entry name" value="P-loop containing nucleoside triphosphate hydrolases"/>
    <property type="match status" value="2"/>
</dbReference>
<evidence type="ECO:0000256" key="6">
    <source>
        <dbReference type="PROSITE-ProRule" id="PRU00552"/>
    </source>
</evidence>
<dbReference type="PROSITE" id="PS51194">
    <property type="entry name" value="HELICASE_CTER"/>
    <property type="match status" value="1"/>
</dbReference>
<dbReference type="AlphaFoldDB" id="A0A9W5WVZ4"/>
<dbReference type="PROSITE" id="PS00039">
    <property type="entry name" value="DEAD_ATP_HELICASE"/>
    <property type="match status" value="1"/>
</dbReference>
<dbReference type="Pfam" id="PF00271">
    <property type="entry name" value="Helicase_C"/>
    <property type="match status" value="1"/>
</dbReference>
<dbReference type="GO" id="GO:0003723">
    <property type="term" value="F:RNA binding"/>
    <property type="evidence" value="ECO:0007669"/>
    <property type="project" value="UniProtKB-UniRule"/>
</dbReference>
<keyword evidence="2 7" id="KW-0378">Hydrolase</keyword>
<dbReference type="PANTHER" id="PTHR24031">
    <property type="entry name" value="RNA HELICASE"/>
    <property type="match status" value="1"/>
</dbReference>
<dbReference type="Proteomes" id="UP001057455">
    <property type="component" value="Unassembled WGS sequence"/>
</dbReference>
<dbReference type="EMBL" id="BLIY01000017">
    <property type="protein sequence ID" value="GFE54837.1"/>
    <property type="molecule type" value="Genomic_DNA"/>
</dbReference>
<evidence type="ECO:0000259" key="11">
    <source>
        <dbReference type="PROSITE" id="PS51194"/>
    </source>
</evidence>
<reference evidence="13" key="1">
    <citation type="submission" date="2019-12" db="EMBL/GenBank/DDBJ databases">
        <title>Genome sequence of Babesia ovis.</title>
        <authorList>
            <person name="Yamagishi J."/>
            <person name="Sevinc F."/>
            <person name="Xuan X."/>
        </authorList>
    </citation>
    <scope>NUCLEOTIDE SEQUENCE</scope>
    <source>
        <strain evidence="13">Selcuk</strain>
    </source>
</reference>
<dbReference type="GO" id="GO:0003724">
    <property type="term" value="F:RNA helicase activity"/>
    <property type="evidence" value="ECO:0007669"/>
    <property type="project" value="UniProtKB-EC"/>
</dbReference>
<comment type="catalytic activity">
    <reaction evidence="8">
        <text>ATP + H2O = ADP + phosphate + H(+)</text>
        <dbReference type="Rhea" id="RHEA:13065"/>
        <dbReference type="ChEBI" id="CHEBI:15377"/>
        <dbReference type="ChEBI" id="CHEBI:15378"/>
        <dbReference type="ChEBI" id="CHEBI:30616"/>
        <dbReference type="ChEBI" id="CHEBI:43474"/>
        <dbReference type="ChEBI" id="CHEBI:456216"/>
        <dbReference type="EC" id="3.6.4.13"/>
    </reaction>
</comment>
<dbReference type="GO" id="GO:0016787">
    <property type="term" value="F:hydrolase activity"/>
    <property type="evidence" value="ECO:0007669"/>
    <property type="project" value="UniProtKB-KW"/>
</dbReference>
<dbReference type="OrthoDB" id="10259640at2759"/>
<evidence type="ECO:0000259" key="12">
    <source>
        <dbReference type="PROSITE" id="PS51195"/>
    </source>
</evidence>
<feature type="region of interest" description="Disordered" evidence="9">
    <location>
        <begin position="508"/>
        <end position="573"/>
    </location>
</feature>
<proteinExistence type="inferred from homology"/>
<dbReference type="InterPro" id="IPR014014">
    <property type="entry name" value="RNA_helicase_DEAD_Q_motif"/>
</dbReference>
<organism evidence="13 14">
    <name type="scientific">Babesia ovis</name>
    <dbReference type="NCBI Taxonomy" id="5869"/>
    <lineage>
        <taxon>Eukaryota</taxon>
        <taxon>Sar</taxon>
        <taxon>Alveolata</taxon>
        <taxon>Apicomplexa</taxon>
        <taxon>Aconoidasida</taxon>
        <taxon>Piroplasmida</taxon>
        <taxon>Babesiidae</taxon>
        <taxon>Babesia</taxon>
    </lineage>
</organism>
<dbReference type="InterPro" id="IPR044742">
    <property type="entry name" value="DEAD/DEAH_RhlB"/>
</dbReference>
<evidence type="ECO:0000256" key="5">
    <source>
        <dbReference type="ARBA" id="ARBA00022884"/>
    </source>
</evidence>
<sequence>MVVTNREQEDVELTSERFDDLDLDPRVKKVLKDKGYTYLTHVQSRVLPLALSGKNLIIQSPTGSGKTLCFLLPAVKLLFDDGYYGQLPSDVSLLGCICLASTRELATQSAIQMDDLSQPLGIHAGCCIGGIRDKYDKTNARRLQILTGTPGRVLSLLSTQSISDTGNLKLLVLDEADRLLDSGFRNDILDIMSYLPPNIQIMLFSATIKSSLQTLCDALLRGKEYDYVCLGSDAALLSASKLRQEYIIVPMNLKLPALFHLLSKNQGKRFIVFLATCKQVRFVFEVFKRLIPAIPMTEWHGKQSQLKRNEQFTRFAAKQNNGCIFTTDVGARGVDFPAVDYVIQLDIPDSVTTYTHRVGRTGRLTVEGTRSFGTAFSIICENESPLVDELKSSGVKLHNLTKLLWPFLLRKEHYVLNKLQALLAKEAWIKEIAQRAVIAYMRYLSTRKSVTLSGQALVETVQQMALSCGLPTAPQIKVDDHAVAKKTSKLSKLKEKILARKSKIASVSDDTDSIDNTSNVNSGATNQGMDHASDDPVNLSEGEHTEDSSDYSSGTEDMPSHQQPDRNTGSSVILKRVGASGVDEDLRQYMEKKSSESKEDILLKASLAATRKKLRLNRHGVAKIRGVETIRQTEQKHVVFDADSDEDAEDGRYDDTVPTLDQLSSEKKAYMQRLSAQLKESAEHDHEWEARRRAIRRAKRLNKPLPF</sequence>
<feature type="compositionally biased region" description="Polar residues" evidence="9">
    <location>
        <begin position="550"/>
        <end position="571"/>
    </location>
</feature>
<evidence type="ECO:0000256" key="9">
    <source>
        <dbReference type="SAM" id="MobiDB-lite"/>
    </source>
</evidence>
<comment type="function">
    <text evidence="8">RNA helicase.</text>
</comment>
<feature type="domain" description="Helicase ATP-binding" evidence="10">
    <location>
        <begin position="47"/>
        <end position="226"/>
    </location>
</feature>